<keyword evidence="4" id="KW-0540">Nuclease</keyword>
<evidence type="ECO:0000256" key="7">
    <source>
        <dbReference type="ARBA" id="ARBA00022918"/>
    </source>
</evidence>
<evidence type="ECO:0000256" key="2">
    <source>
        <dbReference type="ARBA" id="ARBA00022679"/>
    </source>
</evidence>
<dbReference type="Gene3D" id="2.40.70.10">
    <property type="entry name" value="Acid Proteases"/>
    <property type="match status" value="1"/>
</dbReference>
<keyword evidence="3" id="KW-0548">Nucleotidyltransferase</keyword>
<feature type="domain" description="Reverse transcriptase RNase H-like" evidence="12">
    <location>
        <begin position="622"/>
        <end position="720"/>
    </location>
</feature>
<evidence type="ECO:0000256" key="3">
    <source>
        <dbReference type="ARBA" id="ARBA00022695"/>
    </source>
</evidence>
<evidence type="ECO:0000259" key="11">
    <source>
        <dbReference type="Pfam" id="PF13456"/>
    </source>
</evidence>
<dbReference type="InterPro" id="IPR002156">
    <property type="entry name" value="RNaseH_domain"/>
</dbReference>
<keyword evidence="2" id="KW-0808">Transferase</keyword>
<evidence type="ECO:0000256" key="1">
    <source>
        <dbReference type="ARBA" id="ARBA00012493"/>
    </source>
</evidence>
<dbReference type="InterPro" id="IPR043128">
    <property type="entry name" value="Rev_trsase/Diguanyl_cyclase"/>
</dbReference>
<dbReference type="SUPFAM" id="SSF53098">
    <property type="entry name" value="Ribonuclease H-like"/>
    <property type="match status" value="1"/>
</dbReference>
<keyword evidence="8" id="KW-0233">DNA recombination</keyword>
<dbReference type="CDD" id="cd01647">
    <property type="entry name" value="RT_LTR"/>
    <property type="match status" value="1"/>
</dbReference>
<feature type="region of interest" description="Disordered" evidence="9">
    <location>
        <begin position="89"/>
        <end position="122"/>
    </location>
</feature>
<dbReference type="InterPro" id="IPR012337">
    <property type="entry name" value="RNaseH-like_sf"/>
</dbReference>
<evidence type="ECO:0000256" key="6">
    <source>
        <dbReference type="ARBA" id="ARBA00022801"/>
    </source>
</evidence>
<evidence type="ECO:0000259" key="12">
    <source>
        <dbReference type="Pfam" id="PF17917"/>
    </source>
</evidence>
<name>A0ABM0Y533_CAMSA</name>
<dbReference type="PANTHER" id="PTHR48475">
    <property type="entry name" value="RIBONUCLEASE H"/>
    <property type="match status" value="1"/>
</dbReference>
<keyword evidence="13" id="KW-1185">Reference proteome</keyword>
<dbReference type="InterPro" id="IPR036397">
    <property type="entry name" value="RNaseH_sf"/>
</dbReference>
<dbReference type="EC" id="2.7.7.49" evidence="1"/>
<evidence type="ECO:0000313" key="14">
    <source>
        <dbReference type="RefSeq" id="XP_010495640.1"/>
    </source>
</evidence>
<evidence type="ECO:0000259" key="10">
    <source>
        <dbReference type="Pfam" id="PF00078"/>
    </source>
</evidence>
<keyword evidence="6" id="KW-0378">Hydrolase</keyword>
<sequence>MLLLHKYQRGDIDVERERQRVNTHKDNPNCLADEQQHDREHIPRLPKRTHDTGDRDDAPFPRRRINIIIGGLSTCRDSLRSIQAYCPKEETKRNWPSNSSTAKKPSDPIIFTDEDAGNASPNNNPLVMEMVIGESLVTRILIDIGSSVNVKFKDMQIQMDIDLRNTVADTQPMTGFDGNTIMTVGTIILLIYIGATMQCFNFAIVYKPIVYNVILGTPWLHKMRAVASTYHQCVKFPNTYGIYTLRGDPLMARTCFIIEKKMGNARAFVTAESAPLRDPRRPPPGESVIQVNIDFSDPNCCVIIGAELPLALRDELVQFAWTIDQMNGIDHSITIHELNVDPTYKPVKQKRRKLGVERTTAVNDEVWKLLDVGSITEVCYPDWLSNPVVVKKKNRTWRVCVDFTDLNKACPKDSFPLPRIDQLLEATAGNKLLSFMDAFFGYHQLMMHKDDREKTVFITEQGTFCYRVMPFLLKNAGATYQRLVNRMFASQLGWTMEVYIDDMLVKSARASDYVTHLKQCFEILNKYNMKLNPAKCTFGVTSGEFLGYFVTKRGIEANPKQISAIINLPSPRNTHELQRLIGRIAALNRFISRSTDKCLPFYQLLRTNKRFEWDEKCESGETLYLYIAISCSAVSGVLVREDGGEQNPIFYVSKTLDGAKLRYLTLEKLAYAVVISACKLRPYFQSHTVEVLTNQPLRTILHSPSQSERLAKWAVKLSEYDIEYKNRTIAKSQVLADFLVELSPKLEDDSPQPEIWTLHVDGTSSKLGSGVGVRLTSPTRKILEQSFCLAFSASNNDAEYEALIVGLRLAHGIRVKKIQAYCDSQLVLHHFSGDYAARHERMDVYLKVVRDLSQKFEFFELVKIPRSNNAPADALAMLASTSDPDLHRVIPIENIDHPSIDVNLLPPAPAKFLEVAPSADTPANPSNVLAITSAVTRPAPAATNAPTQAMPFAAPDISANDDWQTEIIRFIADGIIPTDKWEARHMRVKSAHYTTLDGNLFRWDAAGALLICVSKKDVNDIMREVQEEAGGNHSGGRALALRNSPQWSLLANHGCRLFRIRSQVRKMSASRTVHPFSDQTFANKVTTLPVHGMGDGYCRSSNTI</sequence>
<dbReference type="SUPFAM" id="SSF56672">
    <property type="entry name" value="DNA/RNA polymerases"/>
    <property type="match status" value="1"/>
</dbReference>
<evidence type="ECO:0000313" key="13">
    <source>
        <dbReference type="Proteomes" id="UP000694864"/>
    </source>
</evidence>
<feature type="domain" description="Reverse transcriptase" evidence="10">
    <location>
        <begin position="390"/>
        <end position="548"/>
    </location>
</feature>
<dbReference type="InterPro" id="IPR041373">
    <property type="entry name" value="RT_RNaseH"/>
</dbReference>
<keyword evidence="7" id="KW-0695">RNA-directed DNA polymerase</keyword>
<dbReference type="GeneID" id="104772759"/>
<protein>
    <recommendedName>
        <fullName evidence="1">RNA-directed DNA polymerase</fullName>
        <ecNumber evidence="1">2.7.7.49</ecNumber>
    </recommendedName>
</protein>
<gene>
    <name evidence="14" type="primary">LOC104772759</name>
</gene>
<evidence type="ECO:0000256" key="5">
    <source>
        <dbReference type="ARBA" id="ARBA00022759"/>
    </source>
</evidence>
<dbReference type="Pfam" id="PF13456">
    <property type="entry name" value="RVT_3"/>
    <property type="match status" value="1"/>
</dbReference>
<dbReference type="CDD" id="cd00303">
    <property type="entry name" value="retropepsin_like"/>
    <property type="match status" value="1"/>
</dbReference>
<reference evidence="13" key="1">
    <citation type="journal article" date="2014" name="Nat. Commun.">
        <title>The emerging biofuel crop Camelina sativa retains a highly undifferentiated hexaploid genome structure.</title>
        <authorList>
            <person name="Kagale S."/>
            <person name="Koh C."/>
            <person name="Nixon J."/>
            <person name="Bollina V."/>
            <person name="Clarke W.E."/>
            <person name="Tuteja R."/>
            <person name="Spillane C."/>
            <person name="Robinson S.J."/>
            <person name="Links M.G."/>
            <person name="Clarke C."/>
            <person name="Higgins E.E."/>
            <person name="Huebert T."/>
            <person name="Sharpe A.G."/>
            <person name="Parkin I.A."/>
        </authorList>
    </citation>
    <scope>NUCLEOTIDE SEQUENCE [LARGE SCALE GENOMIC DNA]</scope>
    <source>
        <strain evidence="13">cv. DH55</strain>
    </source>
</reference>
<dbReference type="Gene3D" id="3.30.420.10">
    <property type="entry name" value="Ribonuclease H-like superfamily/Ribonuclease H"/>
    <property type="match status" value="1"/>
</dbReference>
<dbReference type="Gene3D" id="3.30.70.270">
    <property type="match status" value="2"/>
</dbReference>
<keyword evidence="5" id="KW-0255">Endonuclease</keyword>
<reference evidence="14" key="2">
    <citation type="submission" date="2025-08" db="UniProtKB">
        <authorList>
            <consortium name="RefSeq"/>
        </authorList>
    </citation>
    <scope>IDENTIFICATION</scope>
    <source>
        <tissue evidence="14">Leaf</tissue>
    </source>
</reference>
<dbReference type="Pfam" id="PF17917">
    <property type="entry name" value="RT_RNaseH"/>
    <property type="match status" value="1"/>
</dbReference>
<dbReference type="PANTHER" id="PTHR48475:SF2">
    <property type="entry name" value="RIBONUCLEASE H"/>
    <property type="match status" value="1"/>
</dbReference>
<dbReference type="InterPro" id="IPR000477">
    <property type="entry name" value="RT_dom"/>
</dbReference>
<feature type="compositionally biased region" description="Basic and acidic residues" evidence="9">
    <location>
        <begin position="34"/>
        <end position="60"/>
    </location>
</feature>
<dbReference type="Gene3D" id="3.10.10.10">
    <property type="entry name" value="HIV Type 1 Reverse Transcriptase, subunit A, domain 1"/>
    <property type="match status" value="1"/>
</dbReference>
<dbReference type="Pfam" id="PF00078">
    <property type="entry name" value="RVT_1"/>
    <property type="match status" value="1"/>
</dbReference>
<feature type="compositionally biased region" description="Basic and acidic residues" evidence="9">
    <location>
        <begin position="17"/>
        <end position="27"/>
    </location>
</feature>
<proteinExistence type="predicted"/>
<feature type="domain" description="RNase H type-1" evidence="11">
    <location>
        <begin position="785"/>
        <end position="877"/>
    </location>
</feature>
<evidence type="ECO:0000256" key="8">
    <source>
        <dbReference type="ARBA" id="ARBA00023172"/>
    </source>
</evidence>
<feature type="region of interest" description="Disordered" evidence="9">
    <location>
        <begin position="17"/>
        <end position="60"/>
    </location>
</feature>
<accession>A0ABM0Y533</accession>
<dbReference type="InterPro" id="IPR043502">
    <property type="entry name" value="DNA/RNA_pol_sf"/>
</dbReference>
<organism evidence="13 14">
    <name type="scientific">Camelina sativa</name>
    <name type="common">False flax</name>
    <name type="synonym">Myagrum sativum</name>
    <dbReference type="NCBI Taxonomy" id="90675"/>
    <lineage>
        <taxon>Eukaryota</taxon>
        <taxon>Viridiplantae</taxon>
        <taxon>Streptophyta</taxon>
        <taxon>Embryophyta</taxon>
        <taxon>Tracheophyta</taxon>
        <taxon>Spermatophyta</taxon>
        <taxon>Magnoliopsida</taxon>
        <taxon>eudicotyledons</taxon>
        <taxon>Gunneridae</taxon>
        <taxon>Pentapetalae</taxon>
        <taxon>rosids</taxon>
        <taxon>malvids</taxon>
        <taxon>Brassicales</taxon>
        <taxon>Brassicaceae</taxon>
        <taxon>Camelineae</taxon>
        <taxon>Camelina</taxon>
    </lineage>
</organism>
<evidence type="ECO:0000256" key="9">
    <source>
        <dbReference type="SAM" id="MobiDB-lite"/>
    </source>
</evidence>
<dbReference type="Proteomes" id="UP000694864">
    <property type="component" value="Chromosome 20"/>
</dbReference>
<evidence type="ECO:0000256" key="4">
    <source>
        <dbReference type="ARBA" id="ARBA00022722"/>
    </source>
</evidence>
<dbReference type="InterPro" id="IPR021109">
    <property type="entry name" value="Peptidase_aspartic_dom_sf"/>
</dbReference>
<feature type="compositionally biased region" description="Polar residues" evidence="9">
    <location>
        <begin position="94"/>
        <end position="103"/>
    </location>
</feature>
<dbReference type="CDD" id="cd09279">
    <property type="entry name" value="RNase_HI_like"/>
    <property type="match status" value="1"/>
</dbReference>
<dbReference type="RefSeq" id="XP_010495640.1">
    <property type="nucleotide sequence ID" value="XM_010497338.1"/>
</dbReference>